<dbReference type="AlphaFoldDB" id="A0A7J9N1R2"/>
<dbReference type="EMBL" id="JABFAF010267602">
    <property type="protein sequence ID" value="MBA0877241.1"/>
    <property type="molecule type" value="Genomic_DNA"/>
</dbReference>
<evidence type="ECO:0000313" key="2">
    <source>
        <dbReference type="EMBL" id="MBA0877241.1"/>
    </source>
</evidence>
<name>A0A7J9N1R2_GOSSC</name>
<evidence type="ECO:0000256" key="1">
    <source>
        <dbReference type="SAM" id="MobiDB-lite"/>
    </source>
</evidence>
<evidence type="ECO:0000313" key="3">
    <source>
        <dbReference type="Proteomes" id="UP000593576"/>
    </source>
</evidence>
<dbReference type="Proteomes" id="UP000593576">
    <property type="component" value="Unassembled WGS sequence"/>
</dbReference>
<gene>
    <name evidence="2" type="ORF">Goshw_001675</name>
</gene>
<feature type="region of interest" description="Disordered" evidence="1">
    <location>
        <begin position="12"/>
        <end position="34"/>
    </location>
</feature>
<keyword evidence="3" id="KW-1185">Reference proteome</keyword>
<accession>A0A7J9N1R2</accession>
<comment type="caution">
    <text evidence="2">The sequence shown here is derived from an EMBL/GenBank/DDBJ whole genome shotgun (WGS) entry which is preliminary data.</text>
</comment>
<proteinExistence type="predicted"/>
<dbReference type="OrthoDB" id="981154at2759"/>
<organism evidence="2 3">
    <name type="scientific">Gossypium schwendimanii</name>
    <name type="common">Cotton</name>
    <dbReference type="NCBI Taxonomy" id="34291"/>
    <lineage>
        <taxon>Eukaryota</taxon>
        <taxon>Viridiplantae</taxon>
        <taxon>Streptophyta</taxon>
        <taxon>Embryophyta</taxon>
        <taxon>Tracheophyta</taxon>
        <taxon>Spermatophyta</taxon>
        <taxon>Magnoliopsida</taxon>
        <taxon>eudicotyledons</taxon>
        <taxon>Gunneridae</taxon>
        <taxon>Pentapetalae</taxon>
        <taxon>rosids</taxon>
        <taxon>malvids</taxon>
        <taxon>Malvales</taxon>
        <taxon>Malvaceae</taxon>
        <taxon>Malvoideae</taxon>
        <taxon>Gossypium</taxon>
    </lineage>
</organism>
<reference evidence="2 3" key="1">
    <citation type="journal article" date="2019" name="Genome Biol. Evol.">
        <title>Insights into the evolution of the New World diploid cottons (Gossypium, subgenus Houzingenia) based on genome sequencing.</title>
        <authorList>
            <person name="Grover C.E."/>
            <person name="Arick M.A. 2nd"/>
            <person name="Thrash A."/>
            <person name="Conover J.L."/>
            <person name="Sanders W.S."/>
            <person name="Peterson D.G."/>
            <person name="Frelichowski J.E."/>
            <person name="Scheffler J.A."/>
            <person name="Scheffler B.E."/>
            <person name="Wendel J.F."/>
        </authorList>
    </citation>
    <scope>NUCLEOTIDE SEQUENCE [LARGE SCALE GENOMIC DNA]</scope>
    <source>
        <strain evidence="2">1</strain>
        <tissue evidence="2">Leaf</tissue>
    </source>
</reference>
<sequence>MHGRLSSLVELPAGSGFLARGDDRPGMQVGPKTH</sequence>
<protein>
    <submittedName>
        <fullName evidence="2">Uncharacterized protein</fullName>
    </submittedName>
</protein>